<proteinExistence type="predicted"/>
<dbReference type="Proteomes" id="UP000277204">
    <property type="component" value="Unassembled WGS sequence"/>
</dbReference>
<gene>
    <name evidence="1" type="ORF">SMRZ_LOCUS14961</name>
</gene>
<protein>
    <submittedName>
        <fullName evidence="1">Uncharacterized protein</fullName>
    </submittedName>
</protein>
<name>A0A183MFY6_9TREM</name>
<sequence length="36" mass="4233">MYLYLRVDVHPGTRTQYHSLQSPVINLNGKIQAKQY</sequence>
<keyword evidence="2" id="KW-1185">Reference proteome</keyword>
<accession>A0A183MFY6</accession>
<reference evidence="1 2" key="1">
    <citation type="submission" date="2018-11" db="EMBL/GenBank/DDBJ databases">
        <authorList>
            <consortium name="Pathogen Informatics"/>
        </authorList>
    </citation>
    <scope>NUCLEOTIDE SEQUENCE [LARGE SCALE GENOMIC DNA]</scope>
    <source>
        <strain evidence="1 2">Zambia</strain>
    </source>
</reference>
<evidence type="ECO:0000313" key="1">
    <source>
        <dbReference type="EMBL" id="VDP17135.1"/>
    </source>
</evidence>
<evidence type="ECO:0000313" key="2">
    <source>
        <dbReference type="Proteomes" id="UP000277204"/>
    </source>
</evidence>
<organism evidence="1 2">
    <name type="scientific">Schistosoma margrebowiei</name>
    <dbReference type="NCBI Taxonomy" id="48269"/>
    <lineage>
        <taxon>Eukaryota</taxon>
        <taxon>Metazoa</taxon>
        <taxon>Spiralia</taxon>
        <taxon>Lophotrochozoa</taxon>
        <taxon>Platyhelminthes</taxon>
        <taxon>Trematoda</taxon>
        <taxon>Digenea</taxon>
        <taxon>Strigeidida</taxon>
        <taxon>Schistosomatoidea</taxon>
        <taxon>Schistosomatidae</taxon>
        <taxon>Schistosoma</taxon>
    </lineage>
</organism>
<dbReference type="EMBL" id="UZAI01016853">
    <property type="protein sequence ID" value="VDP17135.1"/>
    <property type="molecule type" value="Genomic_DNA"/>
</dbReference>
<dbReference type="AlphaFoldDB" id="A0A183MFY6"/>